<dbReference type="InterPro" id="IPR002937">
    <property type="entry name" value="Amino_oxidase"/>
</dbReference>
<dbReference type="OrthoDB" id="6353658at2759"/>
<evidence type="ECO:0000313" key="4">
    <source>
        <dbReference type="Proteomes" id="UP000283509"/>
    </source>
</evidence>
<dbReference type="PANTHER" id="PTHR10742:SF410">
    <property type="entry name" value="LYSINE-SPECIFIC HISTONE DEMETHYLASE 2"/>
    <property type="match status" value="1"/>
</dbReference>
<evidence type="ECO:0000313" key="3">
    <source>
        <dbReference type="EMBL" id="ROT84985.1"/>
    </source>
</evidence>
<dbReference type="Gene3D" id="3.50.50.60">
    <property type="entry name" value="FAD/NAD(P)-binding domain"/>
    <property type="match status" value="1"/>
</dbReference>
<dbReference type="SUPFAM" id="SSF54373">
    <property type="entry name" value="FAD-linked reductases, C-terminal domain"/>
    <property type="match status" value="1"/>
</dbReference>
<dbReference type="EMBL" id="QCYY01000458">
    <property type="protein sequence ID" value="ROT84985.1"/>
    <property type="molecule type" value="Genomic_DNA"/>
</dbReference>
<reference evidence="3 4" key="2">
    <citation type="submission" date="2019-01" db="EMBL/GenBank/DDBJ databases">
        <title>The decoding of complex shrimp genome reveals the adaptation for benthos swimmer, frequently molting mechanism and breeding impact on genome.</title>
        <authorList>
            <person name="Sun Y."/>
            <person name="Gao Y."/>
            <person name="Yu Y."/>
        </authorList>
    </citation>
    <scope>NUCLEOTIDE SEQUENCE [LARGE SCALE GENOMIC DNA]</scope>
    <source>
        <tissue evidence="3">Muscle</tissue>
    </source>
</reference>
<comment type="caution">
    <text evidence="3">The sequence shown here is derived from an EMBL/GenBank/DDBJ whole genome shotgun (WGS) entry which is preliminary data.</text>
</comment>
<feature type="region of interest" description="Disordered" evidence="1">
    <location>
        <begin position="16"/>
        <end position="42"/>
    </location>
</feature>
<dbReference type="PANTHER" id="PTHR10742">
    <property type="entry name" value="FLAVIN MONOAMINE OXIDASE"/>
    <property type="match status" value="1"/>
</dbReference>
<accession>A0A423U8D3</accession>
<evidence type="ECO:0000256" key="1">
    <source>
        <dbReference type="SAM" id="MobiDB-lite"/>
    </source>
</evidence>
<feature type="domain" description="Amine oxidase" evidence="2">
    <location>
        <begin position="55"/>
        <end position="479"/>
    </location>
</feature>
<dbReference type="GO" id="GO:0016491">
    <property type="term" value="F:oxidoreductase activity"/>
    <property type="evidence" value="ECO:0007669"/>
    <property type="project" value="InterPro"/>
</dbReference>
<dbReference type="AlphaFoldDB" id="A0A423U8D3"/>
<keyword evidence="4" id="KW-1185">Reference proteome</keyword>
<dbReference type="Pfam" id="PF01593">
    <property type="entry name" value="Amino_oxidase"/>
    <property type="match status" value="1"/>
</dbReference>
<protein>
    <submittedName>
        <fullName evidence="3">Putative peroxisomal N(1)-acetyl-spermine/spermidine oxidase-like isoform X1</fullName>
    </submittedName>
</protein>
<dbReference type="Proteomes" id="UP000283509">
    <property type="component" value="Unassembled WGS sequence"/>
</dbReference>
<proteinExistence type="predicted"/>
<organism evidence="3 4">
    <name type="scientific">Penaeus vannamei</name>
    <name type="common">Whiteleg shrimp</name>
    <name type="synonym">Litopenaeus vannamei</name>
    <dbReference type="NCBI Taxonomy" id="6689"/>
    <lineage>
        <taxon>Eukaryota</taxon>
        <taxon>Metazoa</taxon>
        <taxon>Ecdysozoa</taxon>
        <taxon>Arthropoda</taxon>
        <taxon>Crustacea</taxon>
        <taxon>Multicrustacea</taxon>
        <taxon>Malacostraca</taxon>
        <taxon>Eumalacostraca</taxon>
        <taxon>Eucarida</taxon>
        <taxon>Decapoda</taxon>
        <taxon>Dendrobranchiata</taxon>
        <taxon>Penaeoidea</taxon>
        <taxon>Penaeidae</taxon>
        <taxon>Penaeus</taxon>
    </lineage>
</organism>
<evidence type="ECO:0000259" key="2">
    <source>
        <dbReference type="Pfam" id="PF01593"/>
    </source>
</evidence>
<dbReference type="InterPro" id="IPR036188">
    <property type="entry name" value="FAD/NAD-bd_sf"/>
</dbReference>
<dbReference type="InterPro" id="IPR050281">
    <property type="entry name" value="Flavin_monoamine_oxidase"/>
</dbReference>
<name>A0A423U8D3_PENVA</name>
<gene>
    <name evidence="3" type="ORF">C7M84_021663</name>
</gene>
<dbReference type="SUPFAM" id="SSF51905">
    <property type="entry name" value="FAD/NAD(P)-binding domain"/>
    <property type="match status" value="1"/>
</dbReference>
<sequence length="493" mass="55947">MDRPARRKICLSLHAPFPSRTQPASPLQPLGQSLGEAGTPSAPLRWDLREERVLTLIDNGVSDVLILEAQDHLGGRVRTYRQEGVVVEEGAEWIHGGWRNPVYRVAVAIDGVDTPLPDDAFDWRVVTQDGAAADKSRYDVVETLRDTCERSDDVLLAYYGLAYGQCFLDKFSGEYGTGYDSPEGEGWLHYLEQIVNGEEGTESWLDIAAREADKYPDLGYDHQWKSGYDTLFQFYEAVIPASKIRLNSPVCRILWDEGDDKVLLVTQSGDSYLASHVIFTASFGHLKERHTNIFEPPLPESFSVHFGHMDLGVSNKIQLGWTNPWWGSKPLDLDIIWTSQDLPLDRLWLYDIVNVASVHSDPNVLQMFIMGKDSKNMENLPAETVLEHVMYLLKRITLQDIPQPDFFHRTSWYNNPWTRGAYETYITLWGDHQGLKGHDPITVPLKNSQGRQVLMWAGEHTHSTRYGTVDGAYDTGEREGYRLLDILKPGRIV</sequence>
<reference evidence="3 4" key="1">
    <citation type="submission" date="2018-04" db="EMBL/GenBank/DDBJ databases">
        <authorList>
            <person name="Zhang X."/>
            <person name="Yuan J."/>
            <person name="Li F."/>
            <person name="Xiang J."/>
        </authorList>
    </citation>
    <scope>NUCLEOTIDE SEQUENCE [LARGE SCALE GENOMIC DNA]</scope>
    <source>
        <tissue evidence="3">Muscle</tissue>
    </source>
</reference>
<dbReference type="Gene3D" id="3.90.660.10">
    <property type="match status" value="1"/>
</dbReference>